<dbReference type="AlphaFoldDB" id="A0AAW0ILG4"/>
<sequence>MGMVLQKQHSSQHWPFLGASGWGVFPKGFLYLTLPRLALKWLSGFHTLALRCVPLHPTCFLCF</sequence>
<comment type="caution">
    <text evidence="1">The sequence shown here is derived from an EMBL/GenBank/DDBJ whole genome shotgun (WGS) entry which is preliminary data.</text>
</comment>
<evidence type="ECO:0000313" key="1">
    <source>
        <dbReference type="EMBL" id="KAK7815129.1"/>
    </source>
</evidence>
<keyword evidence="2" id="KW-1185">Reference proteome</keyword>
<evidence type="ECO:0000313" key="2">
    <source>
        <dbReference type="Proteomes" id="UP001488838"/>
    </source>
</evidence>
<name>A0AAW0ILG4_MYOGA</name>
<protein>
    <submittedName>
        <fullName evidence="1">Uncharacterized protein</fullName>
    </submittedName>
</protein>
<reference evidence="1 2" key="1">
    <citation type="journal article" date="2023" name="bioRxiv">
        <title>Conserved and derived expression patterns and positive selection on dental genes reveal complex evolutionary context of ever-growing rodent molars.</title>
        <authorList>
            <person name="Calamari Z.T."/>
            <person name="Song A."/>
            <person name="Cohen E."/>
            <person name="Akter M."/>
            <person name="Roy R.D."/>
            <person name="Hallikas O."/>
            <person name="Christensen M.M."/>
            <person name="Li P."/>
            <person name="Marangoni P."/>
            <person name="Jernvall J."/>
            <person name="Klein O.D."/>
        </authorList>
    </citation>
    <scope>NUCLEOTIDE SEQUENCE [LARGE SCALE GENOMIC DNA]</scope>
    <source>
        <strain evidence="1">V071</strain>
    </source>
</reference>
<accession>A0AAW0ILG4</accession>
<proteinExistence type="predicted"/>
<organism evidence="1 2">
    <name type="scientific">Myodes glareolus</name>
    <name type="common">Bank vole</name>
    <name type="synonym">Clethrionomys glareolus</name>
    <dbReference type="NCBI Taxonomy" id="447135"/>
    <lineage>
        <taxon>Eukaryota</taxon>
        <taxon>Metazoa</taxon>
        <taxon>Chordata</taxon>
        <taxon>Craniata</taxon>
        <taxon>Vertebrata</taxon>
        <taxon>Euteleostomi</taxon>
        <taxon>Mammalia</taxon>
        <taxon>Eutheria</taxon>
        <taxon>Euarchontoglires</taxon>
        <taxon>Glires</taxon>
        <taxon>Rodentia</taxon>
        <taxon>Myomorpha</taxon>
        <taxon>Muroidea</taxon>
        <taxon>Cricetidae</taxon>
        <taxon>Arvicolinae</taxon>
        <taxon>Myodes</taxon>
    </lineage>
</organism>
<dbReference type="Proteomes" id="UP001488838">
    <property type="component" value="Unassembled WGS sequence"/>
</dbReference>
<dbReference type="EMBL" id="JBBHLL010000116">
    <property type="protein sequence ID" value="KAK7815129.1"/>
    <property type="molecule type" value="Genomic_DNA"/>
</dbReference>
<gene>
    <name evidence="1" type="ORF">U0070_007794</name>
</gene>